<comment type="caution">
    <text evidence="1">The sequence shown here is derived from an EMBL/GenBank/DDBJ whole genome shotgun (WGS) entry which is preliminary data.</text>
</comment>
<organism evidence="1 2">
    <name type="scientific">Rhizophagus clarus</name>
    <dbReference type="NCBI Taxonomy" id="94130"/>
    <lineage>
        <taxon>Eukaryota</taxon>
        <taxon>Fungi</taxon>
        <taxon>Fungi incertae sedis</taxon>
        <taxon>Mucoromycota</taxon>
        <taxon>Glomeromycotina</taxon>
        <taxon>Glomeromycetes</taxon>
        <taxon>Glomerales</taxon>
        <taxon>Glomeraceae</taxon>
        <taxon>Rhizophagus</taxon>
    </lineage>
</organism>
<evidence type="ECO:0000313" key="2">
    <source>
        <dbReference type="Proteomes" id="UP000615446"/>
    </source>
</evidence>
<reference evidence="1" key="1">
    <citation type="submission" date="2019-10" db="EMBL/GenBank/DDBJ databases">
        <title>Conservation and host-specific expression of non-tandemly repeated heterogenous ribosome RNA gene in arbuscular mycorrhizal fungi.</title>
        <authorList>
            <person name="Maeda T."/>
            <person name="Kobayashi Y."/>
            <person name="Nakagawa T."/>
            <person name="Ezawa T."/>
            <person name="Yamaguchi K."/>
            <person name="Bino T."/>
            <person name="Nishimoto Y."/>
            <person name="Shigenobu S."/>
            <person name="Kawaguchi M."/>
        </authorList>
    </citation>
    <scope>NUCLEOTIDE SEQUENCE</scope>
    <source>
        <strain evidence="1">HR1</strain>
    </source>
</reference>
<proteinExistence type="predicted"/>
<gene>
    <name evidence="1" type="ORF">RCL2_002133700</name>
</gene>
<sequence>MYGNGSQLTFVQEFLSGTVRQAAIREKETYKLSLKQIKCPMLSMKSMIQIVDFYAEKYDAEKINGEYSWKLHSPFLQIIQDTEGLPRTLQHMLIICFQILNTKGEFFSKISEQNFENIFRLTADKLQNLYGIYKTIKENRYLALQLLYHCVME</sequence>
<accession>A0A8H3LZ25</accession>
<protein>
    <submittedName>
        <fullName evidence="1">Uncharacterized protein</fullName>
    </submittedName>
</protein>
<dbReference type="OrthoDB" id="2304684at2759"/>
<dbReference type="Proteomes" id="UP000615446">
    <property type="component" value="Unassembled WGS sequence"/>
</dbReference>
<name>A0A8H3LZ25_9GLOM</name>
<evidence type="ECO:0000313" key="1">
    <source>
        <dbReference type="EMBL" id="GES94605.1"/>
    </source>
</evidence>
<dbReference type="EMBL" id="BLAL01000236">
    <property type="protein sequence ID" value="GES94605.1"/>
    <property type="molecule type" value="Genomic_DNA"/>
</dbReference>
<dbReference type="AlphaFoldDB" id="A0A8H3LZ25"/>